<gene>
    <name evidence="2" type="ORF">VFPBJ_10024</name>
    <name evidence="3" type="ORF">VFPFJ_08639</name>
</gene>
<comment type="caution">
    <text evidence="3">The sequence shown here is derived from an EMBL/GenBank/DDBJ whole genome shotgun (WGS) entry which is preliminary data.</text>
</comment>
<dbReference type="Proteomes" id="UP000078240">
    <property type="component" value="Unassembled WGS sequence"/>
</dbReference>
<feature type="region of interest" description="Disordered" evidence="1">
    <location>
        <begin position="32"/>
        <end position="166"/>
    </location>
</feature>
<dbReference type="EMBL" id="LSBI01000008">
    <property type="protein sequence ID" value="OAQ82836.1"/>
    <property type="molecule type" value="Genomic_DNA"/>
</dbReference>
<protein>
    <submittedName>
        <fullName evidence="3">Uncharacterized protein</fullName>
    </submittedName>
</protein>
<evidence type="ECO:0000256" key="1">
    <source>
        <dbReference type="SAM" id="MobiDB-lite"/>
    </source>
</evidence>
<proteinExistence type="predicted"/>
<organism evidence="3 4">
    <name type="scientific">Purpureocillium lilacinum</name>
    <name type="common">Paecilomyces lilacinus</name>
    <dbReference type="NCBI Taxonomy" id="33203"/>
    <lineage>
        <taxon>Eukaryota</taxon>
        <taxon>Fungi</taxon>
        <taxon>Dikarya</taxon>
        <taxon>Ascomycota</taxon>
        <taxon>Pezizomycotina</taxon>
        <taxon>Sordariomycetes</taxon>
        <taxon>Hypocreomycetidae</taxon>
        <taxon>Hypocreales</taxon>
        <taxon>Ophiocordycipitaceae</taxon>
        <taxon>Purpureocillium</taxon>
    </lineage>
</organism>
<evidence type="ECO:0000313" key="2">
    <source>
        <dbReference type="EMBL" id="OAQ74729.1"/>
    </source>
</evidence>
<sequence length="464" mass="50118">MDGKNGCASSRGWVSLQCLAVALFVGGVWAMKGGGSGRSARRKPSSVSRVDDRRTGRSQSRQIRTERAMACRAEGVAGDGGSNNKDPKPGRGREWKETTTERKAGRRSSDDPGPWEEGRSESLESDAANRHAIGQQEATTHVQSKGPKGLAGTRRSTARSESRAAIKRKTLKNTKKKESLASARTFWQPSPAELSLAVLRRGGGGVEGIEPRHLPVACIRCPGSAVRPGSIGWAGAAPLSADPGSWNGEAGPGGRFPKLQPQARWRWRWRCAVHSAHLRYTKRGRSCGRSTFHKHTRRSRSTCWYRYARNRSMGYARTGFRYSLSLRTHLQGQVRLTAQGSTAACAALEKQVPYLPGILDVRIRQLAPATSATPQAHLLQVPLGSFPAGRRLSDVRTLRSASRPPSRDTNLGPSFGCVTGRRGDTRAATGTALISPAPSGSRGRHFPCAVWASASRGLGRVCFV</sequence>
<accession>A0A179GXY8</accession>
<feature type="compositionally biased region" description="Basic and acidic residues" evidence="1">
    <location>
        <begin position="85"/>
        <end position="122"/>
    </location>
</feature>
<evidence type="ECO:0000313" key="4">
    <source>
        <dbReference type="Proteomes" id="UP000078340"/>
    </source>
</evidence>
<dbReference type="EMBL" id="LSBH01000009">
    <property type="protein sequence ID" value="OAQ74729.1"/>
    <property type="molecule type" value="Genomic_DNA"/>
</dbReference>
<reference evidence="3 4" key="1">
    <citation type="submission" date="2016-02" db="EMBL/GenBank/DDBJ databases">
        <title>Biosynthesis of antibiotic leucinostatins and their inhibition on Phytophthora in bio-control Purpureocillium lilacinum.</title>
        <authorList>
            <person name="Wang G."/>
            <person name="Liu Z."/>
            <person name="Lin R."/>
            <person name="Li E."/>
            <person name="Mao Z."/>
            <person name="Ling J."/>
            <person name="Yin W."/>
            <person name="Xie B."/>
        </authorList>
    </citation>
    <scope>NUCLEOTIDE SEQUENCE [LARGE SCALE GENOMIC DNA]</scope>
    <source>
        <strain evidence="2">PLBJ-1</strain>
        <strain evidence="3">PLFJ-1</strain>
    </source>
</reference>
<dbReference type="AlphaFoldDB" id="A0A179GXY8"/>
<evidence type="ECO:0000313" key="3">
    <source>
        <dbReference type="EMBL" id="OAQ82836.1"/>
    </source>
</evidence>
<dbReference type="Proteomes" id="UP000078340">
    <property type="component" value="Unassembled WGS sequence"/>
</dbReference>
<name>A0A179GXY8_PURLI</name>